<accession>A0A921DW82</accession>
<reference evidence="3" key="2">
    <citation type="submission" date="2021-09" db="EMBL/GenBank/DDBJ databases">
        <authorList>
            <person name="Gilroy R."/>
        </authorList>
    </citation>
    <scope>NUCLEOTIDE SEQUENCE</scope>
    <source>
        <strain evidence="3">CHK173-2119</strain>
    </source>
</reference>
<evidence type="ECO:0000313" key="3">
    <source>
        <dbReference type="EMBL" id="HJE15974.1"/>
    </source>
</evidence>
<sequence length="464" mass="51518">MPVSKTISSKNAGGTLRYLLDGAAHDTTLTNKRAIHGNFNNLDLDYMNQPNAGYFMSQFTVSRHKTNKYLKTHKDKATQCYHLIFSFSDREFDRSDLNKQSIQALQLTQDYLKQHMPATAQWLVVVQADSKGHKLHTHVAVNSVNVDGKVLDSNLVTQVGDNGIRNTFNDFLDDNFQKVTGRPFKRVEPKQPDLNDFQPPAERDAKANRDMYDWKDDLKDKILSAVQATNTLNDFKTMLHDMYGVDVSERHRSTGQVDGNGKKIKRVAYTYSFEDKDGKKRRSADFRYTKGGKIRGLGKAFIPAAIEQYQLQHQPVDDGSAELAELDSLADEALSANAASSVAMPVSSTVVASSTQKSVASAVHSKVEQSARSMQQRRRNREAVESTVVPTRSQQEVLKALSMRVETAVGAFKASAVKDYKDALSATYHPSVVSSASSEAVQPSVNSSNAQSDKSKDRDENLTL</sequence>
<gene>
    <name evidence="3" type="ORF">K8W17_07840</name>
</gene>
<dbReference type="AlphaFoldDB" id="A0A921DW82"/>
<feature type="compositionally biased region" description="Low complexity" evidence="1">
    <location>
        <begin position="431"/>
        <end position="445"/>
    </location>
</feature>
<feature type="region of interest" description="Disordered" evidence="1">
    <location>
        <begin position="187"/>
        <end position="207"/>
    </location>
</feature>
<feature type="region of interest" description="Disordered" evidence="1">
    <location>
        <begin position="431"/>
        <end position="464"/>
    </location>
</feature>
<feature type="domain" description="MobA/VirD2-like nuclease" evidence="2">
    <location>
        <begin position="72"/>
        <end position="154"/>
    </location>
</feature>
<evidence type="ECO:0000256" key="1">
    <source>
        <dbReference type="SAM" id="MobiDB-lite"/>
    </source>
</evidence>
<comment type="caution">
    <text evidence="3">The sequence shown here is derived from an EMBL/GenBank/DDBJ whole genome shotgun (WGS) entry which is preliminary data.</text>
</comment>
<dbReference type="Pfam" id="PF03432">
    <property type="entry name" value="Relaxase"/>
    <property type="match status" value="1"/>
</dbReference>
<organism evidence="3 4">
    <name type="scientific">Lapidilactobacillus dextrinicus</name>
    <dbReference type="NCBI Taxonomy" id="51664"/>
    <lineage>
        <taxon>Bacteria</taxon>
        <taxon>Bacillati</taxon>
        <taxon>Bacillota</taxon>
        <taxon>Bacilli</taxon>
        <taxon>Lactobacillales</taxon>
        <taxon>Lactobacillaceae</taxon>
        <taxon>Lapidilactobacillus</taxon>
    </lineage>
</organism>
<feature type="compositionally biased region" description="Basic and acidic residues" evidence="1">
    <location>
        <begin position="453"/>
        <end position="464"/>
    </location>
</feature>
<reference evidence="3" key="1">
    <citation type="journal article" date="2021" name="PeerJ">
        <title>Extensive microbial diversity within the chicken gut microbiome revealed by metagenomics and culture.</title>
        <authorList>
            <person name="Gilroy R."/>
            <person name="Ravi A."/>
            <person name="Getino M."/>
            <person name="Pursley I."/>
            <person name="Horton D.L."/>
            <person name="Alikhan N.F."/>
            <person name="Baker D."/>
            <person name="Gharbi K."/>
            <person name="Hall N."/>
            <person name="Watson M."/>
            <person name="Adriaenssens E.M."/>
            <person name="Foster-Nyarko E."/>
            <person name="Jarju S."/>
            <person name="Secka A."/>
            <person name="Antonio M."/>
            <person name="Oren A."/>
            <person name="Chaudhuri R.R."/>
            <person name="La Ragione R."/>
            <person name="Hildebrand F."/>
            <person name="Pallen M.J."/>
        </authorList>
    </citation>
    <scope>NUCLEOTIDE SEQUENCE</scope>
    <source>
        <strain evidence="3">CHK173-2119</strain>
    </source>
</reference>
<proteinExistence type="predicted"/>
<evidence type="ECO:0000313" key="4">
    <source>
        <dbReference type="Proteomes" id="UP000774947"/>
    </source>
</evidence>
<protein>
    <submittedName>
        <fullName evidence="3">Relaxase/mobilization nuclease domain-containing protein</fullName>
    </submittedName>
</protein>
<dbReference type="Proteomes" id="UP000774947">
    <property type="component" value="Unassembled WGS sequence"/>
</dbReference>
<evidence type="ECO:0000259" key="2">
    <source>
        <dbReference type="Pfam" id="PF03432"/>
    </source>
</evidence>
<dbReference type="InterPro" id="IPR005094">
    <property type="entry name" value="Endonuclease_MobA/VirD2"/>
</dbReference>
<name>A0A921DW82_9LACO</name>
<dbReference type="EMBL" id="DYXY01000207">
    <property type="protein sequence ID" value="HJE15974.1"/>
    <property type="molecule type" value="Genomic_DNA"/>
</dbReference>